<proteinExistence type="predicted"/>
<name>A0A6M2DEQ4_RHIMP</name>
<reference evidence="2" key="1">
    <citation type="submission" date="2019-09" db="EMBL/GenBank/DDBJ databases">
        <title>Organ-specific transcriptomic study of the physiology of the cattle tick, Rhipicephalus microplus.</title>
        <authorList>
            <person name="Tirloni L."/>
            <person name="Braz G."/>
            <person name="Gandara A.C.P."/>
            <person name="Sabadin G.A."/>
            <person name="da Silva R.M."/>
            <person name="Guizzo M.G."/>
            <person name="Machado J.A."/>
            <person name="Costa E.P."/>
            <person name="Gomes H.F."/>
            <person name="Moraes J."/>
            <person name="Mota M.B.S."/>
            <person name="Mesquita R.D."/>
            <person name="Alvarenga P.H."/>
            <person name="Alves F."/>
            <person name="Seixas A."/>
            <person name="da Fonseca R.N."/>
            <person name="Fogaca A."/>
            <person name="Logullo C."/>
            <person name="Tanaka A."/>
            <person name="Daffre S."/>
            <person name="Termignoni C."/>
            <person name="Vaz I.S.Jr."/>
            <person name="Oliveira P.L."/>
            <person name="Ribeiro J.M."/>
        </authorList>
    </citation>
    <scope>NUCLEOTIDE SEQUENCE</scope>
    <source>
        <strain evidence="2">Porto Alegre</strain>
    </source>
</reference>
<protein>
    <submittedName>
        <fullName evidence="2">Putative secreted protein</fullName>
    </submittedName>
</protein>
<dbReference type="EMBL" id="GHWJ01010670">
    <property type="protein sequence ID" value="NOV43407.1"/>
    <property type="molecule type" value="Transcribed_RNA"/>
</dbReference>
<feature type="signal peptide" evidence="1">
    <location>
        <begin position="1"/>
        <end position="23"/>
    </location>
</feature>
<organism evidence="2">
    <name type="scientific">Rhipicephalus microplus</name>
    <name type="common">Cattle tick</name>
    <name type="synonym">Boophilus microplus</name>
    <dbReference type="NCBI Taxonomy" id="6941"/>
    <lineage>
        <taxon>Eukaryota</taxon>
        <taxon>Metazoa</taxon>
        <taxon>Ecdysozoa</taxon>
        <taxon>Arthropoda</taxon>
        <taxon>Chelicerata</taxon>
        <taxon>Arachnida</taxon>
        <taxon>Acari</taxon>
        <taxon>Parasitiformes</taxon>
        <taxon>Ixodida</taxon>
        <taxon>Ixodoidea</taxon>
        <taxon>Ixodidae</taxon>
        <taxon>Rhipicephalinae</taxon>
        <taxon>Rhipicephalus</taxon>
        <taxon>Boophilus</taxon>
    </lineage>
</organism>
<sequence length="75" mass="8767">MSLFFRVLLNAFWVLSSPVYVCSSDFFLSLWVHCSFFKIFVHKVFEGRMNAFLVSICQNDVFALFCHFSALNNEV</sequence>
<evidence type="ECO:0000313" key="2">
    <source>
        <dbReference type="EMBL" id="NOV43407.1"/>
    </source>
</evidence>
<accession>A0A6M2DEQ4</accession>
<feature type="chain" id="PRO_5026942993" evidence="1">
    <location>
        <begin position="24"/>
        <end position="75"/>
    </location>
</feature>
<evidence type="ECO:0000256" key="1">
    <source>
        <dbReference type="SAM" id="SignalP"/>
    </source>
</evidence>
<keyword evidence="1" id="KW-0732">Signal</keyword>
<dbReference type="AlphaFoldDB" id="A0A6M2DEQ4"/>